<keyword evidence="4 5" id="KW-0472">Membrane</keyword>
<name>A0AAI9WX21_9ASCO</name>
<evidence type="ECO:0000313" key="7">
    <source>
        <dbReference type="EMBL" id="KAI3403851.2"/>
    </source>
</evidence>
<evidence type="ECO:0000256" key="3">
    <source>
        <dbReference type="ARBA" id="ARBA00022989"/>
    </source>
</evidence>
<proteinExistence type="predicted"/>
<feature type="domain" description="LicD/FKTN/FKRP nucleotidyltransferase" evidence="6">
    <location>
        <begin position="574"/>
        <end position="698"/>
    </location>
</feature>
<dbReference type="PANTHER" id="PTHR15407">
    <property type="entry name" value="FUKUTIN-RELATED"/>
    <property type="match status" value="1"/>
</dbReference>
<dbReference type="GO" id="GO:0009100">
    <property type="term" value="P:glycoprotein metabolic process"/>
    <property type="evidence" value="ECO:0007669"/>
    <property type="project" value="UniProtKB-ARBA"/>
</dbReference>
<dbReference type="Pfam" id="PF04991">
    <property type="entry name" value="LicD"/>
    <property type="match status" value="2"/>
</dbReference>
<dbReference type="InterPro" id="IPR009644">
    <property type="entry name" value="FKTN/MNN4/W02B3.4-1"/>
</dbReference>
<evidence type="ECO:0000256" key="2">
    <source>
        <dbReference type="ARBA" id="ARBA00022692"/>
    </source>
</evidence>
<comment type="subcellular location">
    <subcellularLocation>
        <location evidence="1">Membrane</location>
        <topology evidence="1">Single-pass membrane protein</topology>
    </subcellularLocation>
</comment>
<gene>
    <name evidence="7" type="ORF">KGF56_003281</name>
</gene>
<accession>A0AAI9WX21</accession>
<dbReference type="GeneID" id="73380896"/>
<keyword evidence="2 5" id="KW-0812">Transmembrane</keyword>
<dbReference type="InterPro" id="IPR007074">
    <property type="entry name" value="LicD/FKTN/FKRP_NTP_transf"/>
</dbReference>
<comment type="caution">
    <text evidence="7">The sequence shown here is derived from an EMBL/GenBank/DDBJ whole genome shotgun (WGS) entry which is preliminary data.</text>
</comment>
<evidence type="ECO:0000313" key="8">
    <source>
        <dbReference type="Proteomes" id="UP001202479"/>
    </source>
</evidence>
<organism evidence="7 8">
    <name type="scientific">Candida oxycetoniae</name>
    <dbReference type="NCBI Taxonomy" id="497107"/>
    <lineage>
        <taxon>Eukaryota</taxon>
        <taxon>Fungi</taxon>
        <taxon>Dikarya</taxon>
        <taxon>Ascomycota</taxon>
        <taxon>Saccharomycotina</taxon>
        <taxon>Pichiomycetes</taxon>
        <taxon>Debaryomycetaceae</taxon>
        <taxon>Candida/Lodderomyces clade</taxon>
        <taxon>Candida</taxon>
    </lineage>
</organism>
<reference evidence="7" key="1">
    <citation type="journal article" date="2022" name="DNA Res.">
        <title>Genome analysis of five recently described species of the CUG-Ser clade uncovers Candida theae as a new hybrid lineage with pathogenic potential in the Candida parapsilosis species complex.</title>
        <authorList>
            <person name="Mixao V."/>
            <person name="Del Olmo V."/>
            <person name="Hegedusova E."/>
            <person name="Saus E."/>
            <person name="Pryszcz L."/>
            <person name="Cillingova A."/>
            <person name="Nosek J."/>
            <person name="Gabaldon T."/>
        </authorList>
    </citation>
    <scope>NUCLEOTIDE SEQUENCE</scope>
    <source>
        <strain evidence="7">CBS 10844</strain>
    </source>
</reference>
<evidence type="ECO:0000256" key="5">
    <source>
        <dbReference type="SAM" id="Phobius"/>
    </source>
</evidence>
<feature type="transmembrane region" description="Helical" evidence="5">
    <location>
        <begin position="31"/>
        <end position="52"/>
    </location>
</feature>
<evidence type="ECO:0000259" key="6">
    <source>
        <dbReference type="Pfam" id="PF04991"/>
    </source>
</evidence>
<feature type="domain" description="LicD/FKTN/FKRP nucleotidyltransferase" evidence="6">
    <location>
        <begin position="703"/>
        <end position="741"/>
    </location>
</feature>
<dbReference type="Proteomes" id="UP001202479">
    <property type="component" value="Unassembled WGS sequence"/>
</dbReference>
<keyword evidence="8" id="KW-1185">Reference proteome</keyword>
<dbReference type="AlphaFoldDB" id="A0AAI9WX21"/>
<protein>
    <recommendedName>
        <fullName evidence="6">LicD/FKTN/FKRP nucleotidyltransferase domain-containing protein</fullName>
    </recommendedName>
</protein>
<dbReference type="PANTHER" id="PTHR15407:SF28">
    <property type="entry name" value="RIBITOL-5-PHOSPHATE TRANSFERASE FKTN"/>
    <property type="match status" value="1"/>
</dbReference>
<evidence type="ECO:0000256" key="1">
    <source>
        <dbReference type="ARBA" id="ARBA00004167"/>
    </source>
</evidence>
<evidence type="ECO:0000256" key="4">
    <source>
        <dbReference type="ARBA" id="ARBA00023136"/>
    </source>
</evidence>
<sequence length="890" mass="104680">MRMRPSSLKQALGQSLRANYPWHKRLFSAGLVKFIFVVVVVINLFFIISFTFDVQKIKKQKSYLLNIKLPNLSSEEEEVKETGSDTFDVKNASSHNGAVKGGAFSSYEGKPAIIEVANDDIKFPFNKNNFIANKYNNFPKDTPYASLNASERIMYNLYQVSQDKEKYWLGHTELTDYEIKVHIKDFLYENWIGKPVLFYDPRFTLSIYLSEIRHQFLRKNRQNSTHQQTGVISEEVVVPFAWSDWVDLTMLNEELIKPESQRKNCEYMKATHHIPTKYPDYCINNIDIGKQDIIEMKLPSTNHVPGFAVRRSPTNKASNEVRMLEGKSHLLTYASNPLTIIFLTDDENGGVYEVKVDSKQRIVDGELFDNYLRDNNIDRDEAGTITLNPVKEFDLLAKQVQPSFLNLEEDDIYGMVANTKQQQQQQQQQWSDPTKSREVHLPLSVFDYQQDDIDTQIKHFETRLKKLHDLTTNELTFNLEMINEIRLSRKEKLYYDGLKYANKYSLKKEPTHFRMARLNFGNKENDHDAGWHYEWRFFNGGLKYVKKGWNEEELQIREKVLLDRILRNWFKFANAKGILSWIAHGPLLSWYWNGLLFPFDEDIDIQMPATELARLSRLYNQTLVVENINEGFGKYMIECSSFIHHRGKSYKENHIDARFIDIDTGSYIDITGLGVSDEPVPERYSELIRKNELEGKQRQIYNCRFPHFYSHEEISPLRYTMLQGVPVYIPNKVETILKQEYSKGLTNYEFEGFFFVDALNLWIHYSKLEFLFPDESLYNYNKVLNVEKFTELINGLSEEKIVELLEKDKDILLEYYLTKDVTDLHKKELFLLFNAVNDTSCLIRDIVNMKTSLEISSNEEYHRLTSQFQFRPPLRKALFNYEAIEQPRHH</sequence>
<keyword evidence="3 5" id="KW-1133">Transmembrane helix</keyword>
<dbReference type="EMBL" id="JAHUZD010000118">
    <property type="protein sequence ID" value="KAI3403851.2"/>
    <property type="molecule type" value="Genomic_DNA"/>
</dbReference>
<dbReference type="RefSeq" id="XP_049179598.1">
    <property type="nucleotide sequence ID" value="XM_049324596.1"/>
</dbReference>
<dbReference type="GO" id="GO:0016020">
    <property type="term" value="C:membrane"/>
    <property type="evidence" value="ECO:0007669"/>
    <property type="project" value="UniProtKB-SubCell"/>
</dbReference>